<evidence type="ECO:0000256" key="5">
    <source>
        <dbReference type="ARBA" id="ARBA00022490"/>
    </source>
</evidence>
<name>A0A0R2CL90_9LACO</name>
<dbReference type="GO" id="GO:0030643">
    <property type="term" value="P:intracellular phosphate ion homeostasis"/>
    <property type="evidence" value="ECO:0007669"/>
    <property type="project" value="InterPro"/>
</dbReference>
<evidence type="ECO:0000256" key="6">
    <source>
        <dbReference type="ARBA" id="ARBA00022592"/>
    </source>
</evidence>
<comment type="similarity">
    <text evidence="2 7">Belongs to the PhoU family.</text>
</comment>
<dbReference type="InterPro" id="IPR026022">
    <property type="entry name" value="PhoU_dom"/>
</dbReference>
<dbReference type="InterPro" id="IPR038078">
    <property type="entry name" value="PhoU-like_sf"/>
</dbReference>
<keyword evidence="4 7" id="KW-0813">Transport</keyword>
<dbReference type="PIRSF" id="PIRSF003107">
    <property type="entry name" value="PhoU"/>
    <property type="match status" value="1"/>
</dbReference>
<dbReference type="STRING" id="1423745.GCA_001311215_01666"/>
<keyword evidence="6 7" id="KW-0592">Phosphate transport</keyword>
<proteinExistence type="inferred from homology"/>
<accession>A0A0R2CL90</accession>
<gene>
    <name evidence="9" type="ORF">FC87_GL000499</name>
</gene>
<dbReference type="PANTHER" id="PTHR42930">
    <property type="entry name" value="PHOSPHATE-SPECIFIC TRANSPORT SYSTEM ACCESSORY PROTEIN PHOU"/>
    <property type="match status" value="1"/>
</dbReference>
<evidence type="ECO:0000256" key="2">
    <source>
        <dbReference type="ARBA" id="ARBA00008107"/>
    </source>
</evidence>
<evidence type="ECO:0000259" key="8">
    <source>
        <dbReference type="Pfam" id="PF01895"/>
    </source>
</evidence>
<dbReference type="Gene3D" id="1.20.58.220">
    <property type="entry name" value="Phosphate transport system protein phou homolog 2, domain 2"/>
    <property type="match status" value="1"/>
</dbReference>
<dbReference type="RefSeq" id="WP_009167004.1">
    <property type="nucleotide sequence ID" value="NZ_AYZI01000002.1"/>
</dbReference>
<dbReference type="GO" id="GO:0006817">
    <property type="term" value="P:phosphate ion transport"/>
    <property type="evidence" value="ECO:0007669"/>
    <property type="project" value="UniProtKB-KW"/>
</dbReference>
<dbReference type="AlphaFoldDB" id="A0A0R2CL90"/>
<protein>
    <recommendedName>
        <fullName evidence="7">Phosphate-specific transport system accessory protein PhoU</fullName>
    </recommendedName>
</protein>
<feature type="domain" description="PhoU" evidence="8">
    <location>
        <begin position="17"/>
        <end position="103"/>
    </location>
</feature>
<comment type="function">
    <text evidence="7">Plays a role in the regulation of phosphate uptake.</text>
</comment>
<dbReference type="PANTHER" id="PTHR42930:SF3">
    <property type="entry name" value="PHOSPHATE-SPECIFIC TRANSPORT SYSTEM ACCESSORY PROTEIN PHOU"/>
    <property type="match status" value="1"/>
</dbReference>
<dbReference type="GO" id="GO:0045936">
    <property type="term" value="P:negative regulation of phosphate metabolic process"/>
    <property type="evidence" value="ECO:0007669"/>
    <property type="project" value="InterPro"/>
</dbReference>
<dbReference type="Proteomes" id="UP000051586">
    <property type="component" value="Unassembled WGS sequence"/>
</dbReference>
<comment type="subunit">
    <text evidence="3 7">Homodimer.</text>
</comment>
<comment type="caution">
    <text evidence="9">The sequence shown here is derived from an EMBL/GenBank/DDBJ whole genome shotgun (WGS) entry which is preliminary data.</text>
</comment>
<keyword evidence="5 7" id="KW-0963">Cytoplasm</keyword>
<dbReference type="PATRIC" id="fig|1423745.4.peg.524"/>
<evidence type="ECO:0000313" key="10">
    <source>
        <dbReference type="Proteomes" id="UP000051586"/>
    </source>
</evidence>
<dbReference type="FunFam" id="1.20.58.220:FF:000004">
    <property type="entry name" value="Phosphate-specific transport system accessory protein PhoU"/>
    <property type="match status" value="1"/>
</dbReference>
<comment type="subcellular location">
    <subcellularLocation>
        <location evidence="1 7">Cytoplasm</location>
    </subcellularLocation>
</comment>
<feature type="domain" description="PhoU" evidence="8">
    <location>
        <begin position="121"/>
        <end position="204"/>
    </location>
</feature>
<evidence type="ECO:0000256" key="7">
    <source>
        <dbReference type="PIRNR" id="PIRNR003107"/>
    </source>
</evidence>
<evidence type="ECO:0000256" key="1">
    <source>
        <dbReference type="ARBA" id="ARBA00004496"/>
    </source>
</evidence>
<evidence type="ECO:0000256" key="4">
    <source>
        <dbReference type="ARBA" id="ARBA00022448"/>
    </source>
</evidence>
<evidence type="ECO:0000313" key="9">
    <source>
        <dbReference type="EMBL" id="KRM92366.1"/>
    </source>
</evidence>
<sequence length="224" mass="25072">MATIFENRLEKLRQSFTEMGVDVSEQIYQSTKSYIDHDVKLAQTVIDGDSDVNSNETKLEKQAMNLIALQQPVASDFRIIISYLKAASDLERIGDNAGTIARETLRAKGNPRIADVETVIAKITKHVRKMLEQILDAYTTLDATIAPEIAQEDRKIDHYYQTTRTAITEGILANPETAVAASSYLMVIRLLERIGDHIVNLAEYLIYCETGKIVELDADDGHLD</sequence>
<dbReference type="EMBL" id="AYZI01000002">
    <property type="protein sequence ID" value="KRM92366.1"/>
    <property type="molecule type" value="Genomic_DNA"/>
</dbReference>
<reference evidence="9 10" key="1">
    <citation type="journal article" date="2015" name="Genome Announc.">
        <title>Expanding the biotechnology potential of lactobacilli through comparative genomics of 213 strains and associated genera.</title>
        <authorList>
            <person name="Sun Z."/>
            <person name="Harris H.M."/>
            <person name="McCann A."/>
            <person name="Guo C."/>
            <person name="Argimon S."/>
            <person name="Zhang W."/>
            <person name="Yang X."/>
            <person name="Jeffery I.B."/>
            <person name="Cooney J.C."/>
            <person name="Kagawa T.F."/>
            <person name="Liu W."/>
            <person name="Song Y."/>
            <person name="Salvetti E."/>
            <person name="Wrobel A."/>
            <person name="Rasinkangas P."/>
            <person name="Parkhill J."/>
            <person name="Rea M.C."/>
            <person name="O'Sullivan O."/>
            <person name="Ritari J."/>
            <person name="Douillard F.P."/>
            <person name="Paul Ross R."/>
            <person name="Yang R."/>
            <person name="Briner A.E."/>
            <person name="Felis G.E."/>
            <person name="de Vos W.M."/>
            <person name="Barrangou R."/>
            <person name="Klaenhammer T.R."/>
            <person name="Caufield P.W."/>
            <person name="Cui Y."/>
            <person name="Zhang H."/>
            <person name="O'Toole P.W."/>
        </authorList>
    </citation>
    <scope>NUCLEOTIDE SEQUENCE [LARGE SCALE GENOMIC DNA]</scope>
    <source>
        <strain evidence="9 10">DSM 22689</strain>
    </source>
</reference>
<dbReference type="InterPro" id="IPR028366">
    <property type="entry name" value="PhoU"/>
</dbReference>
<dbReference type="Pfam" id="PF01895">
    <property type="entry name" value="PhoU"/>
    <property type="match status" value="2"/>
</dbReference>
<dbReference type="GO" id="GO:0005737">
    <property type="term" value="C:cytoplasm"/>
    <property type="evidence" value="ECO:0007669"/>
    <property type="project" value="UniProtKB-SubCell"/>
</dbReference>
<dbReference type="NCBIfam" id="TIGR02135">
    <property type="entry name" value="phoU_full"/>
    <property type="match status" value="1"/>
</dbReference>
<organism evidence="9 10">
    <name type="scientific">Fructilactobacillus florum DSM 22689 = JCM 16035</name>
    <dbReference type="NCBI Taxonomy" id="1423745"/>
    <lineage>
        <taxon>Bacteria</taxon>
        <taxon>Bacillati</taxon>
        <taxon>Bacillota</taxon>
        <taxon>Bacilli</taxon>
        <taxon>Lactobacillales</taxon>
        <taxon>Lactobacillaceae</taxon>
        <taxon>Fructilactobacillus</taxon>
    </lineage>
</organism>
<dbReference type="SUPFAM" id="SSF109755">
    <property type="entry name" value="PhoU-like"/>
    <property type="match status" value="1"/>
</dbReference>
<evidence type="ECO:0000256" key="3">
    <source>
        <dbReference type="ARBA" id="ARBA00011738"/>
    </source>
</evidence>